<keyword evidence="1" id="KW-0812">Transmembrane</keyword>
<name>A0A0C3FRH9_PILCF</name>
<dbReference type="OrthoDB" id="391988at2759"/>
<reference evidence="2 3" key="1">
    <citation type="submission" date="2014-04" db="EMBL/GenBank/DDBJ databases">
        <authorList>
            <consortium name="DOE Joint Genome Institute"/>
            <person name="Kuo A."/>
            <person name="Tarkka M."/>
            <person name="Buscot F."/>
            <person name="Kohler A."/>
            <person name="Nagy L.G."/>
            <person name="Floudas D."/>
            <person name="Copeland A."/>
            <person name="Barry K.W."/>
            <person name="Cichocki N."/>
            <person name="Veneault-Fourrey C."/>
            <person name="LaButti K."/>
            <person name="Lindquist E.A."/>
            <person name="Lipzen A."/>
            <person name="Lundell T."/>
            <person name="Morin E."/>
            <person name="Murat C."/>
            <person name="Sun H."/>
            <person name="Tunlid A."/>
            <person name="Henrissat B."/>
            <person name="Grigoriev I.V."/>
            <person name="Hibbett D.S."/>
            <person name="Martin F."/>
            <person name="Nordberg H.P."/>
            <person name="Cantor M.N."/>
            <person name="Hua S.X."/>
        </authorList>
    </citation>
    <scope>NUCLEOTIDE SEQUENCE [LARGE SCALE GENOMIC DNA]</scope>
    <source>
        <strain evidence="2 3">F 1598</strain>
    </source>
</reference>
<dbReference type="InParanoid" id="A0A0C3FRH9"/>
<organism evidence="2 3">
    <name type="scientific">Piloderma croceum (strain F 1598)</name>
    <dbReference type="NCBI Taxonomy" id="765440"/>
    <lineage>
        <taxon>Eukaryota</taxon>
        <taxon>Fungi</taxon>
        <taxon>Dikarya</taxon>
        <taxon>Basidiomycota</taxon>
        <taxon>Agaricomycotina</taxon>
        <taxon>Agaricomycetes</taxon>
        <taxon>Agaricomycetidae</taxon>
        <taxon>Atheliales</taxon>
        <taxon>Atheliaceae</taxon>
        <taxon>Piloderma</taxon>
    </lineage>
</organism>
<feature type="non-terminal residue" evidence="2">
    <location>
        <position position="1"/>
    </location>
</feature>
<dbReference type="STRING" id="765440.A0A0C3FRH9"/>
<sequence length="412" mass="46484">RGFEAGEVDNLQIVRDFIKKRDSMPDIKDKLHAIWLCLAIPSASGRILETGVEDFLNLKVTGELGKIPVIAIFTKYDELITRADWQMDGSLRARLDKEQISELLKKDADAALKKVCTIPFEKHVKKKVPHITVSTKKGYEDTLRDLIRLTFDNVREHVAGDASTVTAIAQRVNPSVNIDASIDVGKRKYWSGLASSVNFPGKTLQRCLEVIHVDIVKIWSFQDPHEHLYSREFQALMLKMADDLAVQDLPDPSRNIAIGASTLGTLFTLSGPAAPIVLPIFATFVLAKWVYDVYKQSRDVLQRLMAYIVDLILVVQLLFLVVTSNDLPISRRLIKVTFAAYHDSVAKSQVHTKIREHVTRTGLFSRGGRDSALNKIIELIKRYHDRSAEMVQLKAQILGFEFPEQDEPWTSP</sequence>
<dbReference type="EMBL" id="KN832995">
    <property type="protein sequence ID" value="KIM82344.1"/>
    <property type="molecule type" value="Genomic_DNA"/>
</dbReference>
<feature type="transmembrane region" description="Helical" evidence="1">
    <location>
        <begin position="303"/>
        <end position="322"/>
    </location>
</feature>
<feature type="transmembrane region" description="Helical" evidence="1">
    <location>
        <begin position="273"/>
        <end position="291"/>
    </location>
</feature>
<keyword evidence="1" id="KW-1133">Transmembrane helix</keyword>
<dbReference type="HOGENOM" id="CLU_023805_2_0_1"/>
<proteinExistence type="predicted"/>
<reference evidence="3" key="2">
    <citation type="submission" date="2015-01" db="EMBL/GenBank/DDBJ databases">
        <title>Evolutionary Origins and Diversification of the Mycorrhizal Mutualists.</title>
        <authorList>
            <consortium name="DOE Joint Genome Institute"/>
            <consortium name="Mycorrhizal Genomics Consortium"/>
            <person name="Kohler A."/>
            <person name="Kuo A."/>
            <person name="Nagy L.G."/>
            <person name="Floudas D."/>
            <person name="Copeland A."/>
            <person name="Barry K.W."/>
            <person name="Cichocki N."/>
            <person name="Veneault-Fourrey C."/>
            <person name="LaButti K."/>
            <person name="Lindquist E.A."/>
            <person name="Lipzen A."/>
            <person name="Lundell T."/>
            <person name="Morin E."/>
            <person name="Murat C."/>
            <person name="Riley R."/>
            <person name="Ohm R."/>
            <person name="Sun H."/>
            <person name="Tunlid A."/>
            <person name="Henrissat B."/>
            <person name="Grigoriev I.V."/>
            <person name="Hibbett D.S."/>
            <person name="Martin F."/>
        </authorList>
    </citation>
    <scope>NUCLEOTIDE SEQUENCE [LARGE SCALE GENOMIC DNA]</scope>
    <source>
        <strain evidence="3">F 1598</strain>
    </source>
</reference>
<dbReference type="Proteomes" id="UP000054166">
    <property type="component" value="Unassembled WGS sequence"/>
</dbReference>
<gene>
    <name evidence="2" type="ORF">PILCRDRAFT_70959</name>
</gene>
<evidence type="ECO:0000313" key="2">
    <source>
        <dbReference type="EMBL" id="KIM82344.1"/>
    </source>
</evidence>
<evidence type="ECO:0000256" key="1">
    <source>
        <dbReference type="SAM" id="Phobius"/>
    </source>
</evidence>
<dbReference type="AlphaFoldDB" id="A0A0C3FRH9"/>
<evidence type="ECO:0008006" key="4">
    <source>
        <dbReference type="Google" id="ProtNLM"/>
    </source>
</evidence>
<protein>
    <recommendedName>
        <fullName evidence="4">G domain-containing protein</fullName>
    </recommendedName>
</protein>
<keyword evidence="1" id="KW-0472">Membrane</keyword>
<evidence type="ECO:0000313" key="3">
    <source>
        <dbReference type="Proteomes" id="UP000054166"/>
    </source>
</evidence>
<accession>A0A0C3FRH9</accession>
<keyword evidence="3" id="KW-1185">Reference proteome</keyword>